<evidence type="ECO:0000313" key="3">
    <source>
        <dbReference type="EMBL" id="MBL0741328.1"/>
    </source>
</evidence>
<evidence type="ECO:0000313" key="4">
    <source>
        <dbReference type="Proteomes" id="UP000613030"/>
    </source>
</evidence>
<reference evidence="3 4" key="1">
    <citation type="submission" date="2021-01" db="EMBL/GenBank/DDBJ databases">
        <title>Chryseolinea sp. Jin1 Genome sequencing and assembly.</title>
        <authorList>
            <person name="Kim I."/>
        </authorList>
    </citation>
    <scope>NUCLEOTIDE SEQUENCE [LARGE SCALE GENOMIC DNA]</scope>
    <source>
        <strain evidence="3 4">Jin1</strain>
    </source>
</reference>
<dbReference type="EMBL" id="JAERRB010000002">
    <property type="protein sequence ID" value="MBL0741328.1"/>
    <property type="molecule type" value="Genomic_DNA"/>
</dbReference>
<name>A0ABS1KQ62_9BACT</name>
<protein>
    <submittedName>
        <fullName evidence="3">DUF2807 domain-containing protein</fullName>
    </submittedName>
</protein>
<proteinExistence type="predicted"/>
<evidence type="ECO:0000259" key="2">
    <source>
        <dbReference type="Pfam" id="PF10988"/>
    </source>
</evidence>
<dbReference type="Proteomes" id="UP000613030">
    <property type="component" value="Unassembled WGS sequence"/>
</dbReference>
<evidence type="ECO:0000256" key="1">
    <source>
        <dbReference type="SAM" id="SignalP"/>
    </source>
</evidence>
<comment type="caution">
    <text evidence="3">The sequence shown here is derived from an EMBL/GenBank/DDBJ whole genome shotgun (WGS) entry which is preliminary data.</text>
</comment>
<accession>A0ABS1KQ62</accession>
<keyword evidence="1" id="KW-0732">Signal</keyword>
<dbReference type="InterPro" id="IPR021255">
    <property type="entry name" value="DUF2807"/>
</dbReference>
<feature type="chain" id="PRO_5045918970" evidence="1">
    <location>
        <begin position="21"/>
        <end position="242"/>
    </location>
</feature>
<organism evidence="3 4">
    <name type="scientific">Chryseolinea lacunae</name>
    <dbReference type="NCBI Taxonomy" id="2801331"/>
    <lineage>
        <taxon>Bacteria</taxon>
        <taxon>Pseudomonadati</taxon>
        <taxon>Bacteroidota</taxon>
        <taxon>Cytophagia</taxon>
        <taxon>Cytophagales</taxon>
        <taxon>Fulvivirgaceae</taxon>
        <taxon>Chryseolinea</taxon>
    </lineage>
</organism>
<feature type="domain" description="Putative auto-transporter adhesin head GIN" evidence="2">
    <location>
        <begin position="31"/>
        <end position="224"/>
    </location>
</feature>
<dbReference type="Gene3D" id="2.160.20.120">
    <property type="match status" value="1"/>
</dbReference>
<gene>
    <name evidence="3" type="ORF">JI741_08855</name>
</gene>
<dbReference type="Pfam" id="PF10988">
    <property type="entry name" value="DUF2807"/>
    <property type="match status" value="1"/>
</dbReference>
<sequence>MKIRPIIALALVLAAQLSLAQTTKKVLELPEFKGIYVNSNYTVYLKQTNKQEVTVEALTEIFSVSDIKVENGILMINVDRKPDTSNKSLWAKIDDIKLNPTMKLYVSVKNVNDLQVNGGGKIISENSIATDYVTVGVSGSGSLDVDIKGNTVKAEVSGSGLLTLRGYATSVDATVSGTGGINGFNCPVETAKVKVSGTGFANLNVSSNIDATVLGSGTVKHKGNTKTAQKKIYGSGIVDRAY</sequence>
<feature type="signal peptide" evidence="1">
    <location>
        <begin position="1"/>
        <end position="20"/>
    </location>
</feature>
<keyword evidence="4" id="KW-1185">Reference proteome</keyword>